<evidence type="ECO:0000256" key="1">
    <source>
        <dbReference type="ARBA" id="ARBA00008569"/>
    </source>
</evidence>
<dbReference type="STRING" id="1081109.A0A168DFD2"/>
<dbReference type="SUPFAM" id="SSF111278">
    <property type="entry name" value="SSo0622-like"/>
    <property type="match status" value="1"/>
</dbReference>
<dbReference type="Gene3D" id="3.30.1960.10">
    <property type="entry name" value="tRNA wybutosine-synthesizing-like"/>
    <property type="match status" value="1"/>
</dbReference>
<evidence type="ECO:0000256" key="6">
    <source>
        <dbReference type="ARBA" id="ARBA00022694"/>
    </source>
</evidence>
<evidence type="ECO:0000256" key="7">
    <source>
        <dbReference type="ARBA" id="ARBA00030554"/>
    </source>
</evidence>
<dbReference type="InterPro" id="IPR036602">
    <property type="entry name" value="tRNA_yW-synthesising-like_sf"/>
</dbReference>
<evidence type="ECO:0000256" key="5">
    <source>
        <dbReference type="ARBA" id="ARBA00022691"/>
    </source>
</evidence>
<dbReference type="EMBL" id="AZGY01000006">
    <property type="protein sequence ID" value="KZZ97684.1"/>
    <property type="molecule type" value="Genomic_DNA"/>
</dbReference>
<keyword evidence="5" id="KW-0949">S-adenosyl-L-methionine</keyword>
<feature type="compositionally biased region" description="Basic and acidic residues" evidence="9">
    <location>
        <begin position="297"/>
        <end position="314"/>
    </location>
</feature>
<accession>A0A168DFD2</accession>
<dbReference type="AlphaFoldDB" id="A0A168DFD2"/>
<sequence>MQHLRGALLPEPSPSFTKKKNGTLRQLNVADDDYKDASPKGTVDSGIRGLIDEINKASGLVTTSSCAGRVSVFLEGRKTLSPCDEGNLAQQQIARVGGKGAGGTWLFVSHDPVAGDDWIQALSLQRQSAEARSDPQQVKRWIHFKFEPMLRMKILHVLTASPGHAQLLLRAALQAGFRESGAINIASQSDSSVSPIVAIRSMGLGFESLVGFEDSDSTRHATVSPAYLRDLMDVGNERFVENTKRIERFSSAFKELFVNRGPQRRNPDGQEWEDAETRKARMRAEGLKRKAALGRKTGHDDGRNQDRLSHDDSQ</sequence>
<feature type="region of interest" description="Disordered" evidence="9">
    <location>
        <begin position="1"/>
        <end position="21"/>
    </location>
</feature>
<evidence type="ECO:0000313" key="11">
    <source>
        <dbReference type="EMBL" id="KZZ97684.1"/>
    </source>
</evidence>
<dbReference type="OrthoDB" id="263283at2759"/>
<protein>
    <recommendedName>
        <fullName evidence="2">tRNA(Phe) 7-[(3-amino-3-carboxypropyl)-4-demethylwyosine(37)-N(4)]-methyltransferase</fullName>
        <ecNumber evidence="2">2.1.1.282</ecNumber>
    </recommendedName>
    <alternativeName>
        <fullName evidence="7">tRNA(Phe) 7-((3-amino-3-carboxypropyl)-4-demethylwyosine(37)-N(4))-methyltransferase</fullName>
    </alternativeName>
</protein>
<dbReference type="InterPro" id="IPR003827">
    <property type="entry name" value="tRNA_yW-synthesising"/>
</dbReference>
<evidence type="ECO:0000256" key="2">
    <source>
        <dbReference type="ARBA" id="ARBA00012750"/>
    </source>
</evidence>
<evidence type="ECO:0000256" key="4">
    <source>
        <dbReference type="ARBA" id="ARBA00022679"/>
    </source>
</evidence>
<evidence type="ECO:0000256" key="8">
    <source>
        <dbReference type="ARBA" id="ARBA00049202"/>
    </source>
</evidence>
<evidence type="ECO:0000313" key="12">
    <source>
        <dbReference type="Proteomes" id="UP000078544"/>
    </source>
</evidence>
<dbReference type="PANTHER" id="PTHR48418:SF1">
    <property type="entry name" value="TRNA WYBUTOSINE-SYNTHESIZING PROTEIN 3"/>
    <property type="match status" value="1"/>
</dbReference>
<gene>
    <name evidence="11" type="ORF">AAL_03648</name>
</gene>
<comment type="catalytic activity">
    <reaction evidence="8">
        <text>4-demethyl-7-[(3S)-3-amino-3-carboxypropyl]wyosine(37) in tRNA(Phe) + S-adenosyl-L-methionine = 7-[(3S)-3-amino-3-carboxypropyl]wyosine(37) in tRNA(Phe) + S-adenosyl-L-homocysteine + H(+)</text>
        <dbReference type="Rhea" id="RHEA:36635"/>
        <dbReference type="Rhea" id="RHEA-COMP:10378"/>
        <dbReference type="Rhea" id="RHEA-COMP:10379"/>
        <dbReference type="ChEBI" id="CHEBI:15378"/>
        <dbReference type="ChEBI" id="CHEBI:57856"/>
        <dbReference type="ChEBI" id="CHEBI:59789"/>
        <dbReference type="ChEBI" id="CHEBI:73543"/>
        <dbReference type="ChEBI" id="CHEBI:73550"/>
        <dbReference type="EC" id="2.1.1.282"/>
    </reaction>
</comment>
<organism evidence="11 12">
    <name type="scientific">Moelleriella libera RCEF 2490</name>
    <dbReference type="NCBI Taxonomy" id="1081109"/>
    <lineage>
        <taxon>Eukaryota</taxon>
        <taxon>Fungi</taxon>
        <taxon>Dikarya</taxon>
        <taxon>Ascomycota</taxon>
        <taxon>Pezizomycotina</taxon>
        <taxon>Sordariomycetes</taxon>
        <taxon>Hypocreomycetidae</taxon>
        <taxon>Hypocreales</taxon>
        <taxon>Clavicipitaceae</taxon>
        <taxon>Moelleriella</taxon>
    </lineage>
</organism>
<feature type="region of interest" description="Disordered" evidence="9">
    <location>
        <begin position="260"/>
        <end position="314"/>
    </location>
</feature>
<dbReference type="EC" id="2.1.1.282" evidence="2"/>
<comment type="caution">
    <text evidence="11">The sequence shown here is derived from an EMBL/GenBank/DDBJ whole genome shotgun (WGS) entry which is preliminary data.</text>
</comment>
<dbReference type="Proteomes" id="UP000078544">
    <property type="component" value="Unassembled WGS sequence"/>
</dbReference>
<dbReference type="Pfam" id="PF02676">
    <property type="entry name" value="TYW3"/>
    <property type="match status" value="1"/>
</dbReference>
<evidence type="ECO:0000256" key="3">
    <source>
        <dbReference type="ARBA" id="ARBA00022603"/>
    </source>
</evidence>
<dbReference type="GO" id="GO:0032259">
    <property type="term" value="P:methylation"/>
    <property type="evidence" value="ECO:0007669"/>
    <property type="project" value="UniProtKB-KW"/>
</dbReference>
<comment type="similarity">
    <text evidence="1">Belongs to the TYW3 family.</text>
</comment>
<feature type="domain" description="tRNA wybutosine-synthesizing protein" evidence="10">
    <location>
        <begin position="18"/>
        <end position="255"/>
    </location>
</feature>
<dbReference type="GO" id="GO:0008168">
    <property type="term" value="F:methyltransferase activity"/>
    <property type="evidence" value="ECO:0007669"/>
    <property type="project" value="UniProtKB-KW"/>
</dbReference>
<dbReference type="GO" id="GO:0008033">
    <property type="term" value="P:tRNA processing"/>
    <property type="evidence" value="ECO:0007669"/>
    <property type="project" value="UniProtKB-KW"/>
</dbReference>
<keyword evidence="12" id="KW-1185">Reference proteome</keyword>
<name>A0A168DFD2_9HYPO</name>
<reference evidence="11 12" key="1">
    <citation type="journal article" date="2016" name="Genome Biol. Evol.">
        <title>Divergent and convergent evolution of fungal pathogenicity.</title>
        <authorList>
            <person name="Shang Y."/>
            <person name="Xiao G."/>
            <person name="Zheng P."/>
            <person name="Cen K."/>
            <person name="Zhan S."/>
            <person name="Wang C."/>
        </authorList>
    </citation>
    <scope>NUCLEOTIDE SEQUENCE [LARGE SCALE GENOMIC DNA]</scope>
    <source>
        <strain evidence="11 12">RCEF 2490</strain>
    </source>
</reference>
<evidence type="ECO:0000256" key="9">
    <source>
        <dbReference type="SAM" id="MobiDB-lite"/>
    </source>
</evidence>
<dbReference type="PANTHER" id="PTHR48418">
    <property type="entry name" value="TRNA WYBUTOSINE-SYNTHESIZING PROTEIN 3"/>
    <property type="match status" value="1"/>
</dbReference>
<evidence type="ECO:0000259" key="10">
    <source>
        <dbReference type="Pfam" id="PF02676"/>
    </source>
</evidence>
<proteinExistence type="inferred from homology"/>
<feature type="compositionally biased region" description="Basic and acidic residues" evidence="9">
    <location>
        <begin position="275"/>
        <end position="288"/>
    </location>
</feature>
<keyword evidence="6" id="KW-0819">tRNA processing</keyword>
<keyword evidence="4" id="KW-0808">Transferase</keyword>
<keyword evidence="3" id="KW-0489">Methyltransferase</keyword>